<accession>E7RTD1</accession>
<dbReference type="HOGENOM" id="CLU_061369_3_0_10"/>
<dbReference type="Pfam" id="PF08713">
    <property type="entry name" value="DNA_alkylation"/>
    <property type="match status" value="1"/>
</dbReference>
<keyword evidence="2" id="KW-1185">Reference proteome</keyword>
<name>E7RTD1_9BACT</name>
<proteinExistence type="predicted"/>
<sequence>MKKDVSIKILEIKKSFHLRMNGVASQSMREKGLDYKINWGIGLPQLKEMAKQYGKDYDLAIALWKEDVRECKILATLIMPADKMLPGVVDIWMEQTHTQELAELSAFNLYQYLTYAPVIAFKWIASNNDIPQLCGYQLLARLFIKGQEPNERGINEFLDQVSVVFENGNTNVRHAALTCVEHFCNLGDVYAILAKKALSLHHLPIFE</sequence>
<dbReference type="SUPFAM" id="SSF48371">
    <property type="entry name" value="ARM repeat"/>
    <property type="match status" value="1"/>
</dbReference>
<comment type="caution">
    <text evidence="1">The sequence shown here is derived from an EMBL/GenBank/DDBJ whole genome shotgun (WGS) entry which is preliminary data.</text>
</comment>
<protein>
    <recommendedName>
        <fullName evidence="3">DNA alkylation repair enzyme</fullName>
    </recommendedName>
</protein>
<dbReference type="InterPro" id="IPR016024">
    <property type="entry name" value="ARM-type_fold"/>
</dbReference>
<dbReference type="PANTHER" id="PTHR41291:SF1">
    <property type="entry name" value="DNA ALKYLATION REPAIR PROTEIN"/>
    <property type="match status" value="1"/>
</dbReference>
<dbReference type="eggNOG" id="COG4912">
    <property type="taxonomic scope" value="Bacteria"/>
</dbReference>
<gene>
    <name evidence="1" type="ORF">HMPREF0663_12004</name>
</gene>
<evidence type="ECO:0000313" key="2">
    <source>
        <dbReference type="Proteomes" id="UP000005580"/>
    </source>
</evidence>
<dbReference type="Gene3D" id="1.25.10.90">
    <property type="match status" value="1"/>
</dbReference>
<organism evidence="1 2">
    <name type="scientific">Hoylesella oralis ATCC 33269</name>
    <dbReference type="NCBI Taxonomy" id="873533"/>
    <lineage>
        <taxon>Bacteria</taxon>
        <taxon>Pseudomonadati</taxon>
        <taxon>Bacteroidota</taxon>
        <taxon>Bacteroidia</taxon>
        <taxon>Bacteroidales</taxon>
        <taxon>Prevotellaceae</taxon>
        <taxon>Hoylesella</taxon>
    </lineage>
</organism>
<evidence type="ECO:0008006" key="3">
    <source>
        <dbReference type="Google" id="ProtNLM"/>
    </source>
</evidence>
<dbReference type="RefSeq" id="WP_004370201.1">
    <property type="nucleotide sequence ID" value="NZ_GL833119.1"/>
</dbReference>
<reference evidence="1" key="1">
    <citation type="submission" date="2011-01" db="EMBL/GenBank/DDBJ databases">
        <authorList>
            <person name="Muzny D."/>
            <person name="Qin X."/>
            <person name="Buhay C."/>
            <person name="Dugan-Rocha S."/>
            <person name="Ding Y."/>
            <person name="Chen G."/>
            <person name="Hawes A."/>
            <person name="Holder M."/>
            <person name="Jhangiani S."/>
            <person name="Johnson A."/>
            <person name="Khan Z."/>
            <person name="Li Z."/>
            <person name="Liu W."/>
            <person name="Liu X."/>
            <person name="Perez L."/>
            <person name="Shen H."/>
            <person name="Wang Q."/>
            <person name="Watt J."/>
            <person name="Xi L."/>
            <person name="Xin Y."/>
            <person name="Zhou J."/>
            <person name="Deng J."/>
            <person name="Jiang H."/>
            <person name="Liu Y."/>
            <person name="Qu J."/>
            <person name="Song X.-Z."/>
            <person name="Zhang L."/>
            <person name="Villasana D."/>
            <person name="Johnson A."/>
            <person name="Liu J."/>
            <person name="Liyanage D."/>
            <person name="Lorensuhewa L."/>
            <person name="Robinson T."/>
            <person name="Song A."/>
            <person name="Song B.-B."/>
            <person name="Dinh H."/>
            <person name="Thornton R."/>
            <person name="Coyle M."/>
            <person name="Francisco L."/>
            <person name="Jackson L."/>
            <person name="Javaid M."/>
            <person name="Korchina V."/>
            <person name="Kovar C."/>
            <person name="Mata R."/>
            <person name="Mathew T."/>
            <person name="Ngo R."/>
            <person name="Nguyen L."/>
            <person name="Nguyen N."/>
            <person name="Okwuonu G."/>
            <person name="Ongeri F."/>
            <person name="Pham C."/>
            <person name="Simmons D."/>
            <person name="Wilczek-Boney K."/>
            <person name="Hale W."/>
            <person name="Jakkamsetti A."/>
            <person name="Pham P."/>
            <person name="Ruth R."/>
            <person name="San Lucas F."/>
            <person name="Warren J."/>
            <person name="Zhang J."/>
            <person name="Zhao Z."/>
            <person name="Zhou C."/>
            <person name="Zhu D."/>
            <person name="Lee S."/>
            <person name="Bess C."/>
            <person name="Blankenburg K."/>
            <person name="Forbes L."/>
            <person name="Fu Q."/>
            <person name="Gubbala S."/>
            <person name="Hirani K."/>
            <person name="Jayaseelan J.C."/>
            <person name="Lara F."/>
            <person name="Munidasa M."/>
            <person name="Palculict T."/>
            <person name="Patil S."/>
            <person name="Pu L.-L."/>
            <person name="Saada N."/>
            <person name="Tang L."/>
            <person name="Weissenberger G."/>
            <person name="Zhu Y."/>
            <person name="Hemphill L."/>
            <person name="Shang Y."/>
            <person name="Youmans B."/>
            <person name="Ayvaz T."/>
            <person name="Ross M."/>
            <person name="Santibanez J."/>
            <person name="Aqrawi P."/>
            <person name="Gross S."/>
            <person name="Joshi V."/>
            <person name="Fowler G."/>
            <person name="Nazareth L."/>
            <person name="Reid J."/>
            <person name="Worley K."/>
            <person name="Petrosino J."/>
            <person name="Highlander S."/>
            <person name="Gibbs R."/>
        </authorList>
    </citation>
    <scope>NUCLEOTIDE SEQUENCE [LARGE SCALE GENOMIC DNA]</scope>
    <source>
        <strain evidence="1">ATCC 33269</strain>
    </source>
</reference>
<evidence type="ECO:0000313" key="1">
    <source>
        <dbReference type="EMBL" id="EFZ35937.1"/>
    </source>
</evidence>
<dbReference type="STRING" id="28134.SAMN05444288_1164"/>
<dbReference type="PANTHER" id="PTHR41291">
    <property type="entry name" value="DNA ALKYLATION REPAIR PROTEIN"/>
    <property type="match status" value="1"/>
</dbReference>
<dbReference type="EMBL" id="AEPE02000006">
    <property type="protein sequence ID" value="EFZ35937.1"/>
    <property type="molecule type" value="Genomic_DNA"/>
</dbReference>
<dbReference type="InterPro" id="IPR014825">
    <property type="entry name" value="DNA_alkylation"/>
</dbReference>
<dbReference type="Proteomes" id="UP000005580">
    <property type="component" value="Unassembled WGS sequence"/>
</dbReference>
<dbReference type="AlphaFoldDB" id="E7RTD1"/>